<evidence type="ECO:0000256" key="11">
    <source>
        <dbReference type="PROSITE-ProRule" id="PRU01263"/>
    </source>
</evidence>
<gene>
    <name evidence="15" type="ORF">ALC56_11041</name>
</gene>
<dbReference type="SMART" id="SM00868">
    <property type="entry name" value="zf-AD"/>
    <property type="match status" value="1"/>
</dbReference>
<feature type="domain" description="C2H2-type" evidence="13">
    <location>
        <begin position="595"/>
        <end position="622"/>
    </location>
</feature>
<dbReference type="FunFam" id="3.30.160.60:FF:000322">
    <property type="entry name" value="GDNF-inducible zinc finger protein 1"/>
    <property type="match status" value="1"/>
</dbReference>
<dbReference type="GO" id="GO:0005634">
    <property type="term" value="C:nucleus"/>
    <property type="evidence" value="ECO:0007669"/>
    <property type="project" value="UniProtKB-SubCell"/>
</dbReference>
<feature type="compositionally biased region" description="Low complexity" evidence="12">
    <location>
        <begin position="204"/>
        <end position="217"/>
    </location>
</feature>
<feature type="domain" description="C2H2-type" evidence="13">
    <location>
        <begin position="1126"/>
        <end position="1154"/>
    </location>
</feature>
<dbReference type="PANTHER" id="PTHR24379">
    <property type="entry name" value="KRAB AND ZINC FINGER DOMAIN-CONTAINING"/>
    <property type="match status" value="1"/>
</dbReference>
<feature type="domain" description="C2H2-type" evidence="13">
    <location>
        <begin position="1002"/>
        <end position="1024"/>
    </location>
</feature>
<feature type="binding site" evidence="11">
    <location>
        <position position="21"/>
    </location>
    <ligand>
        <name>Zn(2+)</name>
        <dbReference type="ChEBI" id="CHEBI:29105"/>
    </ligand>
</feature>
<feature type="region of interest" description="Disordered" evidence="12">
    <location>
        <begin position="883"/>
        <end position="923"/>
    </location>
</feature>
<feature type="region of interest" description="Disordered" evidence="12">
    <location>
        <begin position="1073"/>
        <end position="1107"/>
    </location>
</feature>
<evidence type="ECO:0000256" key="1">
    <source>
        <dbReference type="ARBA" id="ARBA00004123"/>
    </source>
</evidence>
<evidence type="ECO:0000256" key="8">
    <source>
        <dbReference type="ARBA" id="ARBA00023163"/>
    </source>
</evidence>
<dbReference type="InterPro" id="IPR012934">
    <property type="entry name" value="Znf_AD"/>
</dbReference>
<feature type="compositionally biased region" description="Basic and acidic residues" evidence="12">
    <location>
        <begin position="1091"/>
        <end position="1102"/>
    </location>
</feature>
<feature type="binding site" evidence="11">
    <location>
        <position position="24"/>
    </location>
    <ligand>
        <name>Zn(2+)</name>
        <dbReference type="ChEBI" id="CHEBI:29105"/>
    </ligand>
</feature>
<dbReference type="KEGG" id="tsep:108752654"/>
<feature type="domain" description="C2H2-type" evidence="13">
    <location>
        <begin position="816"/>
        <end position="844"/>
    </location>
</feature>
<dbReference type="PROSITE" id="PS00028">
    <property type="entry name" value="ZINC_FINGER_C2H2_1"/>
    <property type="match status" value="16"/>
</dbReference>
<reference evidence="15 16" key="1">
    <citation type="submission" date="2016-03" db="EMBL/GenBank/DDBJ databases">
        <title>Trachymyrmex septentrionalis WGS genome.</title>
        <authorList>
            <person name="Nygaard S."/>
            <person name="Hu H."/>
            <person name="Boomsma J."/>
            <person name="Zhang G."/>
        </authorList>
    </citation>
    <scope>NUCLEOTIDE SEQUENCE [LARGE SCALE GENOMIC DNA]</scope>
    <source>
        <strain evidence="15">Tsep2-gDNA-1</strain>
        <tissue evidence="15">Whole body</tissue>
    </source>
</reference>
<sequence>MDENVVEIENEETIENVENVCRLCLSTDGPRASVFGTQEKEKESSSVSLIAKIRACLSIQILTTDKLSTWICTNCVKSVNQWYTYKESCLRSQDKLQEWLANQFASSTLQSNPTVIRIKSEPMDIDYENSVEIIEEIVNNVEVIKEAANNVEVIEKITNNVEVVEKIINDVEIIEETSTNLEQSHPPVQTVENNESSNEKVQDVVDNSDVNDAAMNDTNKNPGSISSAMEKETDKEKNQADHQDSVVLCSIKSEPQDEDDTDGTIEVESNSELNAMAVDEVEDTVMEADSTQKSNAAGASPKKKFRRGPHTHFRGTRVFKQKCTHCQIFLHSKYSYMKHMKRFHSKENGIGNSEMQNDDEEMIEDLEDELISMEKDSPLTQVQQDIISQLKTFSCYSCEQTFNDRRSTLSHIRQHMPDLRPYTCIACLTEFPDRSMYQLHCGASFECAMKIALVVPKHGSERYFTCNMCLRSMQGRKELLSHLSKHSDKQYEEMMSSSTRAPPKLKPMAPLPSKNNTLRKSGSPYKNGDPKYNHACDLCGMIYRYRPNMLKHRKICAQLDPDNRILYKCVHCYMTFLVFKKFHYHITADHKKKDFTCSECFSKFRSPSDFVTHYETHRTTTQDNQQEQYDSTSQNTVQTPLKERNAYETNVKSRVSSRISNQQHPCPLCPEKFSTKIELNEHRTLHLKMKIYSCAICRSLFSSAGSLEIHMKDHGIEDAHERNANVSCVEFGSLDEDVRIEKDLVNISSISDPGQNHECGECGKVLSSYANLRRHAKIAHRNTKIYDCVDCSRMFMRKDLYDTHMEIKHNSKNTMLQCPQCPKSFVFHSNFTYHFRTAHLQKSQTGYACDICGKVFVEEASLKIHRGWHNRANSRLSTRFILGDQNTSNDTQKESSSVESVETSERPARARKSFPNPPLQPLTKTSGNYQCQVCNDKFNDVVELRTHLWDVHCARNKPEKSFSNDELQCELCTNIFPDKGTLACHMQWHKANPILSDIQKTFSCDICGRSYSSKKALWKHKRLHKATVVASIKFQSLARKPMATQFLCNFCRKVFSSNQSLQRHKLTFHSDPLNQQRAQQQYNSSQSSSLDEPRTKRIKPDIENDNSQTKLSPFAMDFAGERRKPVMCHVCKKIFPNMSVLYKHKQMVHKRSRIPECIPMSTQDGKFSCNICFKKFPGLSNLRQHFTIKHKKTAEASNAPMAVSNERVSLPTPERSKEGTYEMAYNNVMYSCKLCKQCHVFNMNSIISHITNVHNAVYQADSKTFHREVTLSTYVVKDAIGTTCPRCDVKYPNNRALKIHYIKFHENND</sequence>
<feature type="region of interest" description="Disordered" evidence="12">
    <location>
        <begin position="619"/>
        <end position="638"/>
    </location>
</feature>
<evidence type="ECO:0000256" key="6">
    <source>
        <dbReference type="ARBA" id="ARBA00023015"/>
    </source>
</evidence>
<feature type="domain" description="C2H2-type" evidence="13">
    <location>
        <begin position="929"/>
        <end position="957"/>
    </location>
</feature>
<keyword evidence="5 11" id="KW-0862">Zinc</keyword>
<dbReference type="STRING" id="34720.A0A195F261"/>
<comment type="subcellular location">
    <subcellularLocation>
        <location evidence="1">Nucleus</location>
    </subcellularLocation>
</comment>
<feature type="region of interest" description="Disordered" evidence="12">
    <location>
        <begin position="290"/>
        <end position="310"/>
    </location>
</feature>
<dbReference type="SUPFAM" id="SSF57716">
    <property type="entry name" value="Glucocorticoid receptor-like (DNA-binding domain)"/>
    <property type="match status" value="1"/>
</dbReference>
<name>A0A195F261_9HYME</name>
<organism evidence="15 16">
    <name type="scientific">Trachymyrmex septentrionalis</name>
    <dbReference type="NCBI Taxonomy" id="34720"/>
    <lineage>
        <taxon>Eukaryota</taxon>
        <taxon>Metazoa</taxon>
        <taxon>Ecdysozoa</taxon>
        <taxon>Arthropoda</taxon>
        <taxon>Hexapoda</taxon>
        <taxon>Insecta</taxon>
        <taxon>Pterygota</taxon>
        <taxon>Neoptera</taxon>
        <taxon>Endopterygota</taxon>
        <taxon>Hymenoptera</taxon>
        <taxon>Apocrita</taxon>
        <taxon>Aculeata</taxon>
        <taxon>Formicoidea</taxon>
        <taxon>Formicidae</taxon>
        <taxon>Myrmicinae</taxon>
        <taxon>Trachymyrmex</taxon>
    </lineage>
</organism>
<feature type="compositionally biased region" description="Basic and acidic residues" evidence="12">
    <location>
        <begin position="229"/>
        <end position="244"/>
    </location>
</feature>
<dbReference type="Pfam" id="PF00096">
    <property type="entry name" value="zf-C2H2"/>
    <property type="match status" value="5"/>
</dbReference>
<protein>
    <submittedName>
        <fullName evidence="15">Uncharacterized protein</fullName>
    </submittedName>
</protein>
<dbReference type="EMBL" id="KQ981856">
    <property type="protein sequence ID" value="KYN34553.1"/>
    <property type="molecule type" value="Genomic_DNA"/>
</dbReference>
<feature type="domain" description="C2H2-type" evidence="13">
    <location>
        <begin position="464"/>
        <end position="491"/>
    </location>
</feature>
<evidence type="ECO:0000256" key="3">
    <source>
        <dbReference type="ARBA" id="ARBA00022737"/>
    </source>
</evidence>
<keyword evidence="6" id="KW-0805">Transcription regulation</keyword>
<feature type="region of interest" description="Disordered" evidence="12">
    <location>
        <begin position="178"/>
        <end position="245"/>
    </location>
</feature>
<feature type="binding site" evidence="11">
    <location>
        <position position="75"/>
    </location>
    <ligand>
        <name>Zn(2+)</name>
        <dbReference type="ChEBI" id="CHEBI:29105"/>
    </ligand>
</feature>
<keyword evidence="2 11" id="KW-0479">Metal-binding</keyword>
<keyword evidence="16" id="KW-1185">Reference proteome</keyword>
<dbReference type="PANTHER" id="PTHR24379:SF127">
    <property type="entry name" value="BLOODY FINGERS-RELATED"/>
    <property type="match status" value="1"/>
</dbReference>
<evidence type="ECO:0000256" key="2">
    <source>
        <dbReference type="ARBA" id="ARBA00022723"/>
    </source>
</evidence>
<dbReference type="GO" id="GO:0000981">
    <property type="term" value="F:DNA-binding transcription factor activity, RNA polymerase II-specific"/>
    <property type="evidence" value="ECO:0007669"/>
    <property type="project" value="TreeGrafter"/>
</dbReference>
<evidence type="ECO:0000313" key="15">
    <source>
        <dbReference type="EMBL" id="KYN34553.1"/>
    </source>
</evidence>
<dbReference type="OrthoDB" id="10039931at2759"/>
<dbReference type="Gene3D" id="3.30.160.60">
    <property type="entry name" value="Classic Zinc Finger"/>
    <property type="match status" value="8"/>
</dbReference>
<dbReference type="Gene3D" id="3.40.1800.20">
    <property type="match status" value="1"/>
</dbReference>
<dbReference type="GO" id="GO:0008270">
    <property type="term" value="F:zinc ion binding"/>
    <property type="evidence" value="ECO:0007669"/>
    <property type="project" value="UniProtKB-UniRule"/>
</dbReference>
<feature type="compositionally biased region" description="Polar residues" evidence="12">
    <location>
        <begin position="218"/>
        <end position="227"/>
    </location>
</feature>
<dbReference type="InterPro" id="IPR036236">
    <property type="entry name" value="Znf_C2H2_sf"/>
</dbReference>
<keyword evidence="8" id="KW-0804">Transcription</keyword>
<feature type="domain" description="C2H2-type" evidence="13">
    <location>
        <begin position="664"/>
        <end position="691"/>
    </location>
</feature>
<evidence type="ECO:0000256" key="4">
    <source>
        <dbReference type="ARBA" id="ARBA00022771"/>
    </source>
</evidence>
<evidence type="ECO:0000259" key="13">
    <source>
        <dbReference type="PROSITE" id="PS50157"/>
    </source>
</evidence>
<dbReference type="GO" id="GO:0000977">
    <property type="term" value="F:RNA polymerase II transcription regulatory region sequence-specific DNA binding"/>
    <property type="evidence" value="ECO:0007669"/>
    <property type="project" value="TreeGrafter"/>
</dbReference>
<dbReference type="InterPro" id="IPR013087">
    <property type="entry name" value="Znf_C2H2_type"/>
</dbReference>
<evidence type="ECO:0000256" key="9">
    <source>
        <dbReference type="ARBA" id="ARBA00023242"/>
    </source>
</evidence>
<feature type="compositionally biased region" description="Polar residues" evidence="12">
    <location>
        <begin position="621"/>
        <end position="638"/>
    </location>
</feature>
<feature type="domain" description="C2H2-type" evidence="13">
    <location>
        <begin position="393"/>
        <end position="415"/>
    </location>
</feature>
<feature type="binding site" evidence="11">
    <location>
        <position position="72"/>
    </location>
    <ligand>
        <name>Zn(2+)</name>
        <dbReference type="ChEBI" id="CHEBI:29105"/>
    </ligand>
</feature>
<feature type="region of interest" description="Disordered" evidence="12">
    <location>
        <begin position="491"/>
        <end position="524"/>
    </location>
</feature>
<dbReference type="SMART" id="SM00355">
    <property type="entry name" value="ZnF_C2H2"/>
    <property type="match status" value="21"/>
</dbReference>
<keyword evidence="3" id="KW-0677">Repeat</keyword>
<feature type="compositionally biased region" description="Low complexity" evidence="12">
    <location>
        <begin position="1075"/>
        <end position="1089"/>
    </location>
</feature>
<evidence type="ECO:0000259" key="14">
    <source>
        <dbReference type="PROSITE" id="PS51915"/>
    </source>
</evidence>
<feature type="domain" description="C2H2-type" evidence="13">
    <location>
        <begin position="847"/>
        <end position="874"/>
    </location>
</feature>
<feature type="domain" description="C2H2-type" evidence="13">
    <location>
        <begin position="1167"/>
        <end position="1195"/>
    </location>
</feature>
<proteinExistence type="predicted"/>
<feature type="domain" description="ZAD" evidence="14">
    <location>
        <begin position="19"/>
        <end position="99"/>
    </location>
</feature>
<feature type="domain" description="C2H2-type" evidence="13">
    <location>
        <begin position="786"/>
        <end position="814"/>
    </location>
</feature>
<dbReference type="PROSITE" id="PS51915">
    <property type="entry name" value="ZAD"/>
    <property type="match status" value="1"/>
</dbReference>
<evidence type="ECO:0000313" key="16">
    <source>
        <dbReference type="Proteomes" id="UP000078541"/>
    </source>
</evidence>
<accession>A0A195F261</accession>
<feature type="domain" description="C2H2-type" evidence="13">
    <location>
        <begin position="1046"/>
        <end position="1074"/>
    </location>
</feature>
<feature type="domain" description="C2H2-type" evidence="13">
    <location>
        <begin position="757"/>
        <end position="785"/>
    </location>
</feature>
<dbReference type="Proteomes" id="UP000078541">
    <property type="component" value="Unassembled WGS sequence"/>
</dbReference>
<feature type="compositionally biased region" description="Basic residues" evidence="12">
    <location>
        <begin position="301"/>
        <end position="310"/>
    </location>
</feature>
<evidence type="ECO:0000256" key="7">
    <source>
        <dbReference type="ARBA" id="ARBA00023125"/>
    </source>
</evidence>
<feature type="domain" description="C2H2-type" evidence="13">
    <location>
        <begin position="692"/>
        <end position="719"/>
    </location>
</feature>
<keyword evidence="4 10" id="KW-0863">Zinc-finger</keyword>
<keyword evidence="7" id="KW-0238">DNA-binding</keyword>
<dbReference type="PROSITE" id="PS50157">
    <property type="entry name" value="ZINC_FINGER_C2H2_2"/>
    <property type="match status" value="14"/>
</dbReference>
<dbReference type="SUPFAM" id="SSF57667">
    <property type="entry name" value="beta-beta-alpha zinc fingers"/>
    <property type="match status" value="5"/>
</dbReference>
<evidence type="ECO:0000256" key="10">
    <source>
        <dbReference type="PROSITE-ProRule" id="PRU00042"/>
    </source>
</evidence>
<evidence type="ECO:0000256" key="5">
    <source>
        <dbReference type="ARBA" id="ARBA00022833"/>
    </source>
</evidence>
<keyword evidence="9" id="KW-0539">Nucleus</keyword>
<feature type="compositionally biased region" description="Polar residues" evidence="12">
    <location>
        <begin position="178"/>
        <end position="196"/>
    </location>
</feature>
<dbReference type="Pfam" id="PF07776">
    <property type="entry name" value="zf-AD"/>
    <property type="match status" value="1"/>
</dbReference>
<evidence type="ECO:0000256" key="12">
    <source>
        <dbReference type="SAM" id="MobiDB-lite"/>
    </source>
</evidence>